<keyword evidence="2 8" id="KW-0479">Metal-binding</keyword>
<evidence type="ECO:0000256" key="4">
    <source>
        <dbReference type="ARBA" id="ARBA00022833"/>
    </source>
</evidence>
<organism evidence="11 12">
    <name type="scientific">Hyalella azteca</name>
    <name type="common">Amphipod</name>
    <dbReference type="NCBI Taxonomy" id="294128"/>
    <lineage>
        <taxon>Eukaryota</taxon>
        <taxon>Metazoa</taxon>
        <taxon>Ecdysozoa</taxon>
        <taxon>Arthropoda</taxon>
        <taxon>Crustacea</taxon>
        <taxon>Multicrustacea</taxon>
        <taxon>Malacostraca</taxon>
        <taxon>Eumalacostraca</taxon>
        <taxon>Peracarida</taxon>
        <taxon>Amphipoda</taxon>
        <taxon>Senticaudata</taxon>
        <taxon>Talitrida</taxon>
        <taxon>Talitroidea</taxon>
        <taxon>Hyalellidae</taxon>
        <taxon>Hyalella</taxon>
    </lineage>
</organism>
<evidence type="ECO:0000256" key="9">
    <source>
        <dbReference type="SAM" id="MobiDB-lite"/>
    </source>
</evidence>
<dbReference type="GO" id="GO:0046872">
    <property type="term" value="F:metal ion binding"/>
    <property type="evidence" value="ECO:0007669"/>
    <property type="project" value="UniProtKB-KW"/>
</dbReference>
<dbReference type="InterPro" id="IPR024079">
    <property type="entry name" value="MetalloPept_cat_dom_sf"/>
</dbReference>
<evidence type="ECO:0000256" key="8">
    <source>
        <dbReference type="PROSITE-ProRule" id="PRU00276"/>
    </source>
</evidence>
<dbReference type="Gene3D" id="3.40.390.10">
    <property type="entry name" value="Collagenase (Catalytic Domain)"/>
    <property type="match status" value="1"/>
</dbReference>
<evidence type="ECO:0000256" key="6">
    <source>
        <dbReference type="ARBA" id="ARBA00023157"/>
    </source>
</evidence>
<comment type="caution">
    <text evidence="8">Lacks conserved residue(s) required for the propagation of feature annotation.</text>
</comment>
<dbReference type="GO" id="GO:0004222">
    <property type="term" value="F:metalloendopeptidase activity"/>
    <property type="evidence" value="ECO:0007669"/>
    <property type="project" value="InterPro"/>
</dbReference>
<evidence type="ECO:0000259" key="10">
    <source>
        <dbReference type="PROSITE" id="PS50215"/>
    </source>
</evidence>
<keyword evidence="11" id="KW-1185">Reference proteome</keyword>
<gene>
    <name evidence="12" type="primary">LOC108676018</name>
</gene>
<keyword evidence="6" id="KW-1015">Disulfide bond</keyword>
<evidence type="ECO:0000313" key="11">
    <source>
        <dbReference type="Proteomes" id="UP000694843"/>
    </source>
</evidence>
<dbReference type="CDD" id="cd04272">
    <property type="entry name" value="ZnMc_salivary_gland_MPs"/>
    <property type="match status" value="1"/>
</dbReference>
<evidence type="ECO:0000256" key="7">
    <source>
        <dbReference type="ARBA" id="ARBA00023180"/>
    </source>
</evidence>
<proteinExistence type="predicted"/>
<dbReference type="KEGG" id="hazt:108676018"/>
<dbReference type="OrthoDB" id="6360266at2759"/>
<evidence type="ECO:0000256" key="3">
    <source>
        <dbReference type="ARBA" id="ARBA00022801"/>
    </source>
</evidence>
<dbReference type="GO" id="GO:0006509">
    <property type="term" value="P:membrane protein ectodomain proteolysis"/>
    <property type="evidence" value="ECO:0007669"/>
    <property type="project" value="TreeGrafter"/>
</dbReference>
<evidence type="ECO:0000256" key="2">
    <source>
        <dbReference type="ARBA" id="ARBA00022723"/>
    </source>
</evidence>
<evidence type="ECO:0000313" key="12">
    <source>
        <dbReference type="RefSeq" id="XP_018019555.1"/>
    </source>
</evidence>
<feature type="domain" description="Peptidase M12B" evidence="10">
    <location>
        <begin position="345"/>
        <end position="577"/>
    </location>
</feature>
<dbReference type="InterPro" id="IPR041645">
    <property type="entry name" value="ADAMTS_CR_2"/>
</dbReference>
<feature type="region of interest" description="Disordered" evidence="9">
    <location>
        <begin position="661"/>
        <end position="772"/>
    </location>
</feature>
<feature type="binding site" evidence="8">
    <location>
        <position position="516"/>
    </location>
    <ligand>
        <name>Zn(2+)</name>
        <dbReference type="ChEBI" id="CHEBI:29105"/>
        <note>catalytic</note>
    </ligand>
</feature>
<sequence length="837" mass="92377">MNSKMKVRLPQVAQQKVKPSSKLPPPSVTLTMKNHGSLLWLLVIGAVTMATATTIRETTIHESMSPEELLSIFHVDSHDLVPAYEVIKLHSRVRRGANDTDHVRVVHLNAFDKERVLNLRPNEDLARNVPVFFADHDPREGRVVLKPAASVDSIGTPYQDEETLAAVMLTKDPETGEVLVDGTVGDDLVVRPVPRSVLDVIEAKSQQAAGQQWRREEEQDLNAIRPPDDEAFLDEAKENLQAGDLVFSDGFPLVADDGTKSGQPTHIRVPYEKSTERPVEDKKLPEGLELVRKKRAAATTGAVHIVYKRKHKALSTDYAEMDPDHIPARSPNARHRNKRAAPAVIYPEILVLVDYDGYLLHGQDNSKIKSYYVSFWNGADLRYKLLRDPKVKISIAGIIISRSRDAMPYLERNRVDRDAIDSASALTDMGKYLFQERRLPTYDIAVAITKLDMCRRAYEGGNCNRGTAGFAYVGGACVVNKRLKKVNSVAIVEDTGGFSGIIVAAHEVGHLLGAVHDGAPPPSYLGGPGAKHCRWEDGYIMSDLRHTEKGFRWSRCSVEQFHHFLNGDTATCLYNLPHEDESLPRILPGKLLSLDQQCRKDRGTSACFKDERVCAQLFCFDSSSGYCVSYRPAAEGSDCGGGKICLNGRCVYDNENTISDHDFLGSETQKPVKAPTSNPTTETTVPTSSTPPPTAPTTTTTTTTTTTSTTTTTTTTTPQTTTTPVTVKSTTPTSTTSRTTRLPARPKTTHRTTTSTSTTSRRTSISTSTTPNHLINISNNNLDYTDGECHDRIANIAGSLTCREFLKSYGSRYCGHRYIRKNCCSARESLCKDFLDL</sequence>
<dbReference type="PANTHER" id="PTHR11905:SF249">
    <property type="entry name" value="SOL NARAE, ISOFORM C"/>
    <property type="match status" value="1"/>
</dbReference>
<dbReference type="Proteomes" id="UP000694843">
    <property type="component" value="Unplaced"/>
</dbReference>
<name>A0A8B7P0S2_HYAAZ</name>
<keyword evidence="7" id="KW-0325">Glycoprotein</keyword>
<feature type="compositionally biased region" description="Low complexity" evidence="9">
    <location>
        <begin position="675"/>
        <end position="688"/>
    </location>
</feature>
<keyword evidence="5" id="KW-0482">Metalloprotease</keyword>
<dbReference type="GeneID" id="108676018"/>
<evidence type="ECO:0000256" key="1">
    <source>
        <dbReference type="ARBA" id="ARBA00022670"/>
    </source>
</evidence>
<dbReference type="InterPro" id="IPR001590">
    <property type="entry name" value="Peptidase_M12B"/>
</dbReference>
<dbReference type="PANTHER" id="PTHR11905">
    <property type="entry name" value="ADAM A DISINTEGRIN AND METALLOPROTEASE DOMAIN"/>
    <property type="match status" value="1"/>
</dbReference>
<dbReference type="InterPro" id="IPR034030">
    <property type="entry name" value="ZnMc_salivary_gland_MPs"/>
</dbReference>
<dbReference type="OMA" id="VISFWNG"/>
<dbReference type="Pfam" id="PF13582">
    <property type="entry name" value="Reprolysin_3"/>
    <property type="match status" value="1"/>
</dbReference>
<feature type="compositionally biased region" description="Low complexity" evidence="9">
    <location>
        <begin position="696"/>
        <end position="740"/>
    </location>
</feature>
<keyword evidence="1" id="KW-0645">Protease</keyword>
<keyword evidence="4 8" id="KW-0862">Zinc</keyword>
<protein>
    <submittedName>
        <fullName evidence="12">Uncharacterized protein LOC108676018 isoform X1</fullName>
    </submittedName>
</protein>
<dbReference type="Pfam" id="PF17771">
    <property type="entry name" value="ADAMTS_CR_2"/>
    <property type="match status" value="1"/>
</dbReference>
<feature type="active site" evidence="8">
    <location>
        <position position="507"/>
    </location>
</feature>
<feature type="binding site" evidence="8">
    <location>
        <position position="510"/>
    </location>
    <ligand>
        <name>Zn(2+)</name>
        <dbReference type="ChEBI" id="CHEBI:29105"/>
        <note>catalytic</note>
    </ligand>
</feature>
<dbReference type="Gene3D" id="3.40.1620.60">
    <property type="match status" value="1"/>
</dbReference>
<dbReference type="AlphaFoldDB" id="A0A8B7P0S2"/>
<feature type="compositionally biased region" description="Low complexity" evidence="9">
    <location>
        <begin position="751"/>
        <end position="770"/>
    </location>
</feature>
<accession>A0A8B7P0S2</accession>
<keyword evidence="3" id="KW-0378">Hydrolase</keyword>
<dbReference type="RefSeq" id="XP_018019555.1">
    <property type="nucleotide sequence ID" value="XM_018164066.2"/>
</dbReference>
<evidence type="ECO:0000256" key="5">
    <source>
        <dbReference type="ARBA" id="ARBA00023049"/>
    </source>
</evidence>
<dbReference type="PROSITE" id="PS50215">
    <property type="entry name" value="ADAM_MEPRO"/>
    <property type="match status" value="1"/>
</dbReference>
<reference evidence="12" key="1">
    <citation type="submission" date="2025-08" db="UniProtKB">
        <authorList>
            <consortium name="RefSeq"/>
        </authorList>
    </citation>
    <scope>IDENTIFICATION</scope>
    <source>
        <tissue evidence="12">Whole organism</tissue>
    </source>
</reference>
<dbReference type="SUPFAM" id="SSF55486">
    <property type="entry name" value="Metalloproteases ('zincins'), catalytic domain"/>
    <property type="match status" value="1"/>
</dbReference>
<feature type="binding site" evidence="8">
    <location>
        <position position="506"/>
    </location>
    <ligand>
        <name>Zn(2+)</name>
        <dbReference type="ChEBI" id="CHEBI:29105"/>
        <note>catalytic</note>
    </ligand>
</feature>
<feature type="region of interest" description="Disordered" evidence="9">
    <location>
        <begin position="1"/>
        <end position="26"/>
    </location>
</feature>